<evidence type="ECO:0000313" key="14">
    <source>
        <dbReference type="EMBL" id="TKB57565.1"/>
    </source>
</evidence>
<dbReference type="GO" id="GO:0015344">
    <property type="term" value="F:siderophore uptake transmembrane transporter activity"/>
    <property type="evidence" value="ECO:0007669"/>
    <property type="project" value="TreeGrafter"/>
</dbReference>
<dbReference type="InterPro" id="IPR000531">
    <property type="entry name" value="Beta-barrel_TonB"/>
</dbReference>
<dbReference type="InterPro" id="IPR036942">
    <property type="entry name" value="Beta-barrel_TonB_sf"/>
</dbReference>
<comment type="caution">
    <text evidence="14">The sequence shown here is derived from an EMBL/GenBank/DDBJ whole genome shotgun (WGS) entry which is preliminary data.</text>
</comment>
<dbReference type="GO" id="GO:0015232">
    <property type="term" value="F:heme transmembrane transporter activity"/>
    <property type="evidence" value="ECO:0007669"/>
    <property type="project" value="InterPro"/>
</dbReference>
<feature type="signal peptide" evidence="11">
    <location>
        <begin position="1"/>
        <end position="17"/>
    </location>
</feature>
<keyword evidence="15" id="KW-1185">Reference proteome</keyword>
<dbReference type="AlphaFoldDB" id="A0A4U1BU59"/>
<dbReference type="PANTHER" id="PTHR30069">
    <property type="entry name" value="TONB-DEPENDENT OUTER MEMBRANE RECEPTOR"/>
    <property type="match status" value="1"/>
</dbReference>
<dbReference type="SUPFAM" id="SSF56935">
    <property type="entry name" value="Porins"/>
    <property type="match status" value="1"/>
</dbReference>
<feature type="chain" id="PRO_5020453037" evidence="11">
    <location>
        <begin position="18"/>
        <end position="705"/>
    </location>
</feature>
<dbReference type="PROSITE" id="PS52016">
    <property type="entry name" value="TONB_DEPENDENT_REC_3"/>
    <property type="match status" value="1"/>
</dbReference>
<evidence type="ECO:0000256" key="5">
    <source>
        <dbReference type="ARBA" id="ARBA00022692"/>
    </source>
</evidence>
<dbReference type="OrthoDB" id="9760494at2"/>
<evidence type="ECO:0000313" key="15">
    <source>
        <dbReference type="Proteomes" id="UP000305675"/>
    </source>
</evidence>
<organism evidence="14 15">
    <name type="scientific">Ferrimonas aestuarii</name>
    <dbReference type="NCBI Taxonomy" id="2569539"/>
    <lineage>
        <taxon>Bacteria</taxon>
        <taxon>Pseudomonadati</taxon>
        <taxon>Pseudomonadota</taxon>
        <taxon>Gammaproteobacteria</taxon>
        <taxon>Alteromonadales</taxon>
        <taxon>Ferrimonadaceae</taxon>
        <taxon>Ferrimonas</taxon>
    </lineage>
</organism>
<evidence type="ECO:0000259" key="13">
    <source>
        <dbReference type="Pfam" id="PF07715"/>
    </source>
</evidence>
<dbReference type="Pfam" id="PF07715">
    <property type="entry name" value="Plug"/>
    <property type="match status" value="1"/>
</dbReference>
<sequence length="705" mass="79274">MRRLSVLPLLLTLPLHAAETDTDKKCDPKQSICDDVITFSTVTVEANRSATDLAKYAGSVGVIEEEDLKQSNQLVDALSDVTGVETGGDNGRTIGSQFTIRGFGYQSEQRVIIQQDGVPQSPSLFSNHISSFRTDTDILKRVEVVKGASSILHGSGAIGGIVSMQTKGAKDYLDDDQQLGFLLGQRYESNNMHSTRAGLMAQGKTLPVDLFLYGKTAQYDEMELADGGTENYSEVPNDERINTALMKLGWDISTNQRLSVSVFDFDEELTTVWQTLYHTESSIPIVGDLKQTDYVLDYEALYGNASWLNLTAKLYSTEAEYDRGYKTETRDLRYANKDERWGIKLKNVAYFNAIGAEHQFVLGLDYANRQESALYLLNDEYTDFGSMPNEYNDLGIYFQDLARWGNVELTLGGRFDNFERSVDNKPNADYDDSRFSPRVAVAYEALPGFNLLLGYSESFRAPTPHETSSEGPLNPHYYYLPNPDLKAETAEEIEGGFSYQGQNLFSTQDQLSIKATYFHGDIKDMITLKKLPEAGTPPESTMYAQYQNVDNARRKGYEVQANYGLGPVLAGLSFEHLELYDKQTKENVNQAFADKLHGDFTWFFDSLDLRLGAEVNHWFEPDQNPKTITSRGKTYTYVDQSFTQVNLKGAWTPQFSGVNWLDDKMRLNFGVNNLFDKKYINASNVNSTSRVGTGTNIYIDLEFEI</sequence>
<keyword evidence="11" id="KW-0732">Signal</keyword>
<evidence type="ECO:0000256" key="10">
    <source>
        <dbReference type="RuleBase" id="RU003357"/>
    </source>
</evidence>
<reference evidence="14 15" key="1">
    <citation type="submission" date="2019-04" db="EMBL/GenBank/DDBJ databases">
        <authorList>
            <person name="Hwang J.C."/>
        </authorList>
    </citation>
    <scope>NUCLEOTIDE SEQUENCE [LARGE SCALE GENOMIC DNA]</scope>
    <source>
        <strain evidence="14 15">IMCC35002</strain>
    </source>
</reference>
<comment type="subcellular location">
    <subcellularLocation>
        <location evidence="1 9">Cell outer membrane</location>
        <topology evidence="1 9">Multi-pass membrane protein</topology>
    </subcellularLocation>
</comment>
<keyword evidence="3 9" id="KW-0813">Transport</keyword>
<dbReference type="Gene3D" id="2.40.170.20">
    <property type="entry name" value="TonB-dependent receptor, beta-barrel domain"/>
    <property type="match status" value="1"/>
</dbReference>
<keyword evidence="7 9" id="KW-0472">Membrane</keyword>
<accession>A0A4U1BU59</accession>
<name>A0A4U1BU59_9GAMM</name>
<feature type="domain" description="TonB-dependent receptor plug" evidence="13">
    <location>
        <begin position="54"/>
        <end position="161"/>
    </location>
</feature>
<dbReference type="NCBIfam" id="TIGR01785">
    <property type="entry name" value="TonB-hemin"/>
    <property type="match status" value="1"/>
</dbReference>
<evidence type="ECO:0000256" key="3">
    <source>
        <dbReference type="ARBA" id="ARBA00022448"/>
    </source>
</evidence>
<dbReference type="Gene3D" id="2.170.130.10">
    <property type="entry name" value="TonB-dependent receptor, plug domain"/>
    <property type="match status" value="1"/>
</dbReference>
<dbReference type="Pfam" id="PF00593">
    <property type="entry name" value="TonB_dep_Rec_b-barrel"/>
    <property type="match status" value="1"/>
</dbReference>
<evidence type="ECO:0000259" key="12">
    <source>
        <dbReference type="Pfam" id="PF00593"/>
    </source>
</evidence>
<dbReference type="InterPro" id="IPR039426">
    <property type="entry name" value="TonB-dep_rcpt-like"/>
</dbReference>
<dbReference type="GO" id="GO:0044718">
    <property type="term" value="P:siderophore transmembrane transport"/>
    <property type="evidence" value="ECO:0007669"/>
    <property type="project" value="TreeGrafter"/>
</dbReference>
<dbReference type="Proteomes" id="UP000305675">
    <property type="component" value="Unassembled WGS sequence"/>
</dbReference>
<evidence type="ECO:0000256" key="7">
    <source>
        <dbReference type="ARBA" id="ARBA00023136"/>
    </source>
</evidence>
<evidence type="ECO:0000256" key="2">
    <source>
        <dbReference type="ARBA" id="ARBA00009810"/>
    </source>
</evidence>
<feature type="domain" description="TonB-dependent receptor-like beta-barrel" evidence="12">
    <location>
        <begin position="281"/>
        <end position="674"/>
    </location>
</feature>
<dbReference type="CDD" id="cd01347">
    <property type="entry name" value="ligand_gated_channel"/>
    <property type="match status" value="1"/>
</dbReference>
<dbReference type="RefSeq" id="WP_136862210.1">
    <property type="nucleotide sequence ID" value="NZ_SWCJ01000002.1"/>
</dbReference>
<evidence type="ECO:0000256" key="6">
    <source>
        <dbReference type="ARBA" id="ARBA00023077"/>
    </source>
</evidence>
<evidence type="ECO:0000256" key="8">
    <source>
        <dbReference type="ARBA" id="ARBA00023237"/>
    </source>
</evidence>
<keyword evidence="8 9" id="KW-0998">Cell outer membrane</keyword>
<evidence type="ECO:0000256" key="4">
    <source>
        <dbReference type="ARBA" id="ARBA00022452"/>
    </source>
</evidence>
<keyword evidence="5 9" id="KW-0812">Transmembrane</keyword>
<dbReference type="InterPro" id="IPR037066">
    <property type="entry name" value="Plug_dom_sf"/>
</dbReference>
<keyword evidence="14" id="KW-0675">Receptor</keyword>
<dbReference type="EMBL" id="SWCJ01000002">
    <property type="protein sequence ID" value="TKB57565.1"/>
    <property type="molecule type" value="Genomic_DNA"/>
</dbReference>
<evidence type="ECO:0000256" key="1">
    <source>
        <dbReference type="ARBA" id="ARBA00004571"/>
    </source>
</evidence>
<protein>
    <submittedName>
        <fullName evidence="14">TonB-dependent receptor</fullName>
    </submittedName>
</protein>
<evidence type="ECO:0000256" key="11">
    <source>
        <dbReference type="SAM" id="SignalP"/>
    </source>
</evidence>
<dbReference type="GO" id="GO:0009279">
    <property type="term" value="C:cell outer membrane"/>
    <property type="evidence" value="ECO:0007669"/>
    <property type="project" value="UniProtKB-SubCell"/>
</dbReference>
<keyword evidence="6 10" id="KW-0798">TonB box</keyword>
<dbReference type="PANTHER" id="PTHR30069:SF41">
    <property type="entry name" value="HEME_HEMOPEXIN UTILIZATION PROTEIN C"/>
    <property type="match status" value="1"/>
</dbReference>
<keyword evidence="4 9" id="KW-1134">Transmembrane beta strand</keyword>
<comment type="similarity">
    <text evidence="2 9 10">Belongs to the TonB-dependent receptor family.</text>
</comment>
<gene>
    <name evidence="14" type="ORF">FCL42_04645</name>
</gene>
<evidence type="ECO:0000256" key="9">
    <source>
        <dbReference type="PROSITE-ProRule" id="PRU01360"/>
    </source>
</evidence>
<dbReference type="InterPro" id="IPR012910">
    <property type="entry name" value="Plug_dom"/>
</dbReference>
<dbReference type="InterPro" id="IPR011276">
    <property type="entry name" value="TonB_haem/Hb_rcpt"/>
</dbReference>
<proteinExistence type="inferred from homology"/>